<protein>
    <submittedName>
        <fullName evidence="1">Uncharacterized protein</fullName>
    </submittedName>
</protein>
<comment type="caution">
    <text evidence="1">The sequence shown here is derived from an EMBL/GenBank/DDBJ whole genome shotgun (WGS) entry which is preliminary data.</text>
</comment>
<organism evidence="1 2">
    <name type="scientific">Sphingobacterium detergens</name>
    <dbReference type="NCBI Taxonomy" id="1145106"/>
    <lineage>
        <taxon>Bacteria</taxon>
        <taxon>Pseudomonadati</taxon>
        <taxon>Bacteroidota</taxon>
        <taxon>Sphingobacteriia</taxon>
        <taxon>Sphingobacteriales</taxon>
        <taxon>Sphingobacteriaceae</taxon>
        <taxon>Sphingobacterium</taxon>
    </lineage>
</organism>
<dbReference type="OrthoDB" id="702987at2"/>
<name>A0A420BF15_SPHD1</name>
<evidence type="ECO:0000313" key="2">
    <source>
        <dbReference type="Proteomes" id="UP000286246"/>
    </source>
</evidence>
<reference evidence="1 2" key="1">
    <citation type="submission" date="2018-09" db="EMBL/GenBank/DDBJ databases">
        <title>Genomic Encyclopedia of Type Strains, Phase III (KMG-III): the genomes of soil and plant-associated and newly described type strains.</title>
        <authorList>
            <person name="Whitman W."/>
        </authorList>
    </citation>
    <scope>NUCLEOTIDE SEQUENCE [LARGE SCALE GENOMIC DNA]</scope>
    <source>
        <strain evidence="1 2">CECT 7938</strain>
    </source>
</reference>
<dbReference type="AlphaFoldDB" id="A0A420BF15"/>
<sequence length="241" mass="27296">MRLIFIILFSISLVYGQSDKNLTVGYGDRYDSLPKINFKTAAAENYEKAFSANTVVDIRPAVEKKNFVIPIGKGKLKFKKYDSSAGQGDGFQGWEYNGYFPQLKMHILVSHSVAESLGFSDLVLLDSIEGSQHRIASVGDGAVEIPIPSPDARFLAYYYNEVYAPNSCFIGILDVRKGTPFRIRLSENSSFQTENWAVENIRWIDQNTIIVKAYTLKKVDNERSKQFTYYTAELNNKINIK</sequence>
<evidence type="ECO:0000313" key="1">
    <source>
        <dbReference type="EMBL" id="RKE55278.1"/>
    </source>
</evidence>
<dbReference type="RefSeq" id="WP_120257079.1">
    <property type="nucleotide sequence ID" value="NZ_RAPY01000001.1"/>
</dbReference>
<accession>A0A420BF15</accession>
<dbReference type="Proteomes" id="UP000286246">
    <property type="component" value="Unassembled WGS sequence"/>
</dbReference>
<gene>
    <name evidence="1" type="ORF">DFQ12_0109</name>
</gene>
<dbReference type="EMBL" id="RAPY01000001">
    <property type="protein sequence ID" value="RKE55278.1"/>
    <property type="molecule type" value="Genomic_DNA"/>
</dbReference>
<proteinExistence type="predicted"/>
<keyword evidence="2" id="KW-1185">Reference proteome</keyword>